<evidence type="ECO:0000256" key="3">
    <source>
        <dbReference type="ARBA" id="ARBA00023163"/>
    </source>
</evidence>
<dbReference type="EMBL" id="PTIS01000001">
    <property type="protein sequence ID" value="PPK49349.1"/>
    <property type="molecule type" value="Genomic_DNA"/>
</dbReference>
<dbReference type="InterPro" id="IPR011991">
    <property type="entry name" value="ArsR-like_HTH"/>
</dbReference>
<dbReference type="STRING" id="37659.GCA_000703125_00079"/>
<keyword evidence="3" id="KW-0804">Transcription</keyword>
<dbReference type="GO" id="GO:0003677">
    <property type="term" value="F:DNA binding"/>
    <property type="evidence" value="ECO:0007669"/>
    <property type="project" value="UniProtKB-KW"/>
</dbReference>
<dbReference type="OrthoDB" id="9791143at2"/>
<dbReference type="PANTHER" id="PTHR33204:SF29">
    <property type="entry name" value="TRANSCRIPTIONAL REGULATOR"/>
    <property type="match status" value="1"/>
</dbReference>
<dbReference type="CDD" id="cd00090">
    <property type="entry name" value="HTH_ARSR"/>
    <property type="match status" value="1"/>
</dbReference>
<evidence type="ECO:0000259" key="4">
    <source>
        <dbReference type="PROSITE" id="PS51118"/>
    </source>
</evidence>
<evidence type="ECO:0000313" key="5">
    <source>
        <dbReference type="EMBL" id="PPK49349.1"/>
    </source>
</evidence>
<dbReference type="SUPFAM" id="SSF46785">
    <property type="entry name" value="Winged helix' DNA-binding domain"/>
    <property type="match status" value="1"/>
</dbReference>
<protein>
    <submittedName>
        <fullName evidence="5">HxlR family transcriptional regulator</fullName>
    </submittedName>
</protein>
<dbReference type="InterPro" id="IPR036388">
    <property type="entry name" value="WH-like_DNA-bd_sf"/>
</dbReference>
<name>A0A2S6G095_9CLOT</name>
<reference evidence="5 6" key="1">
    <citation type="submission" date="2018-02" db="EMBL/GenBank/DDBJ databases">
        <title>Genomic Encyclopedia of Archaeal and Bacterial Type Strains, Phase II (KMG-II): from individual species to whole genera.</title>
        <authorList>
            <person name="Goeker M."/>
        </authorList>
    </citation>
    <scope>NUCLEOTIDE SEQUENCE [LARGE SCALE GENOMIC DNA]</scope>
    <source>
        <strain evidence="5 6">DSM 15099</strain>
    </source>
</reference>
<evidence type="ECO:0000256" key="2">
    <source>
        <dbReference type="ARBA" id="ARBA00023125"/>
    </source>
</evidence>
<comment type="caution">
    <text evidence="5">The sequence shown here is derived from an EMBL/GenBank/DDBJ whole genome shotgun (WGS) entry which is preliminary data.</text>
</comment>
<dbReference type="Proteomes" id="UP000239863">
    <property type="component" value="Unassembled WGS sequence"/>
</dbReference>
<dbReference type="InterPro" id="IPR002577">
    <property type="entry name" value="HTH_HxlR"/>
</dbReference>
<accession>A0A2S6G095</accession>
<dbReference type="AlphaFoldDB" id="A0A2S6G095"/>
<proteinExistence type="predicted"/>
<keyword evidence="1" id="KW-0805">Transcription regulation</keyword>
<dbReference type="PROSITE" id="PS51118">
    <property type="entry name" value="HTH_HXLR"/>
    <property type="match status" value="1"/>
</dbReference>
<evidence type="ECO:0000313" key="6">
    <source>
        <dbReference type="Proteomes" id="UP000239863"/>
    </source>
</evidence>
<dbReference type="RefSeq" id="WP_104408771.1">
    <property type="nucleotide sequence ID" value="NZ_PTIS01000001.1"/>
</dbReference>
<dbReference type="Gene3D" id="1.10.10.10">
    <property type="entry name" value="Winged helix-like DNA-binding domain superfamily/Winged helix DNA-binding domain"/>
    <property type="match status" value="1"/>
</dbReference>
<dbReference type="PANTHER" id="PTHR33204">
    <property type="entry name" value="TRANSCRIPTIONAL REGULATOR, MARR FAMILY"/>
    <property type="match status" value="1"/>
</dbReference>
<dbReference type="InterPro" id="IPR036390">
    <property type="entry name" value="WH_DNA-bd_sf"/>
</dbReference>
<evidence type="ECO:0000256" key="1">
    <source>
        <dbReference type="ARBA" id="ARBA00023015"/>
    </source>
</evidence>
<dbReference type="Pfam" id="PF01638">
    <property type="entry name" value="HxlR"/>
    <property type="match status" value="1"/>
</dbReference>
<keyword evidence="2" id="KW-0238">DNA-binding</keyword>
<gene>
    <name evidence="5" type="ORF">BD821_1018</name>
</gene>
<feature type="domain" description="HTH hxlR-type" evidence="4">
    <location>
        <begin position="23"/>
        <end position="120"/>
    </location>
</feature>
<sequence>MNKKYEEECKTCEIDCNTKSELCSFCLAQKIIKGKWKMLIFWHLQKGNVRFNELNRLIPTTPTTLSRQLKELENDDVIERKVYNEIPPKVEYSLSPIGKEFTTVMESMKQWGNSYIHNLNIKN</sequence>
<organism evidence="5 6">
    <name type="scientific">Clostridium algidicarnis DSM 15099</name>
    <dbReference type="NCBI Taxonomy" id="1121295"/>
    <lineage>
        <taxon>Bacteria</taxon>
        <taxon>Bacillati</taxon>
        <taxon>Bacillota</taxon>
        <taxon>Clostridia</taxon>
        <taxon>Eubacteriales</taxon>
        <taxon>Clostridiaceae</taxon>
        <taxon>Clostridium</taxon>
    </lineage>
</organism>